<dbReference type="PANTHER" id="PTHR10558">
    <property type="entry name" value="SOMATOSTATIN"/>
    <property type="match status" value="1"/>
</dbReference>
<evidence type="ECO:0000256" key="3">
    <source>
        <dbReference type="ARBA" id="ARBA00008327"/>
    </source>
</evidence>
<keyword evidence="7" id="KW-1015">Disulfide bond</keyword>
<keyword evidence="5" id="KW-0165">Cleavage on pair of basic residues</keyword>
<dbReference type="AlphaFoldDB" id="A0A9Q1IN77"/>
<gene>
    <name evidence="10" type="ORF">SKAU_G00283300</name>
</gene>
<evidence type="ECO:0000256" key="4">
    <source>
        <dbReference type="ARBA" id="ARBA00022525"/>
    </source>
</evidence>
<dbReference type="GO" id="GO:0030334">
    <property type="term" value="P:regulation of cell migration"/>
    <property type="evidence" value="ECO:0007669"/>
    <property type="project" value="TreeGrafter"/>
</dbReference>
<protein>
    <recommendedName>
        <fullName evidence="9">Somatostatin/Cortistatin C-terminal domain-containing protein</fullName>
    </recommendedName>
</protein>
<keyword evidence="4" id="KW-0964">Secreted</keyword>
<keyword evidence="11" id="KW-1185">Reference proteome</keyword>
<feature type="domain" description="Somatostatin/Cortistatin C-terminal" evidence="9">
    <location>
        <begin position="324"/>
        <end position="341"/>
    </location>
</feature>
<proteinExistence type="inferred from homology"/>
<feature type="region of interest" description="Disordered" evidence="8">
    <location>
        <begin position="104"/>
        <end position="151"/>
    </location>
</feature>
<evidence type="ECO:0000256" key="8">
    <source>
        <dbReference type="SAM" id="MobiDB-lite"/>
    </source>
</evidence>
<evidence type="ECO:0000256" key="6">
    <source>
        <dbReference type="ARBA" id="ARBA00022702"/>
    </source>
</evidence>
<dbReference type="GO" id="GO:0005615">
    <property type="term" value="C:extracellular space"/>
    <property type="evidence" value="ECO:0007669"/>
    <property type="project" value="TreeGrafter"/>
</dbReference>
<dbReference type="PANTHER" id="PTHR10558:SF2">
    <property type="entry name" value="SOMATOSTATIN"/>
    <property type="match status" value="1"/>
</dbReference>
<dbReference type="Pfam" id="PF03002">
    <property type="entry name" value="Somatostatin"/>
    <property type="match status" value="1"/>
</dbReference>
<keyword evidence="6" id="KW-0372">Hormone</keyword>
<comment type="similarity">
    <text evidence="3">Belongs to the somatostatin family.</text>
</comment>
<sequence>MHARATPVSGVRCRSRDERGELGARSSSLQTRFSPCRMHAMRSPAILALLGLALALCSPSVSSQPTLRYRRLLQNARAAAAATQVQREQIMAALLSQAVERRGVSTAQRSGTPAVQVPAGDRGVGQVSKAPAAGRGVAKDSKVPSGNKGASKVIQVPARNRSVTKVIQVPAGGTQSSIGSIGVVQESKIFPLDRGAAQESEIGVPEVGVTAVPNVEVSGVGVVQESEASAVGLAPENEVPAVGVVVIPEITVSEVSVSQESGVPGVAVAPEIEVSRVGVLEESDAAPEMEVFVVGVGVPTGDRGEGVVTELEHGPDVTGTLPPRERKAGCKSFYWKSFTSC</sequence>
<dbReference type="InterPro" id="IPR018142">
    <property type="entry name" value="Somatostatin/Cortistatin_C"/>
</dbReference>
<accession>A0A9Q1IN77</accession>
<dbReference type="EMBL" id="JAINUF010000011">
    <property type="protein sequence ID" value="KAJ8346929.1"/>
    <property type="molecule type" value="Genomic_DNA"/>
</dbReference>
<evidence type="ECO:0000256" key="1">
    <source>
        <dbReference type="ARBA" id="ARBA00003524"/>
    </source>
</evidence>
<name>A0A9Q1IN77_SYNKA</name>
<comment type="function">
    <text evidence="1">Somatostatin inhibits the release of somatotropin.</text>
</comment>
<dbReference type="InterPro" id="IPR004250">
    <property type="entry name" value="Somatostatin"/>
</dbReference>
<dbReference type="OrthoDB" id="10561239at2759"/>
<organism evidence="10 11">
    <name type="scientific">Synaphobranchus kaupii</name>
    <name type="common">Kaup's arrowtooth eel</name>
    <dbReference type="NCBI Taxonomy" id="118154"/>
    <lineage>
        <taxon>Eukaryota</taxon>
        <taxon>Metazoa</taxon>
        <taxon>Chordata</taxon>
        <taxon>Craniata</taxon>
        <taxon>Vertebrata</taxon>
        <taxon>Euteleostomi</taxon>
        <taxon>Actinopterygii</taxon>
        <taxon>Neopterygii</taxon>
        <taxon>Teleostei</taxon>
        <taxon>Anguilliformes</taxon>
        <taxon>Synaphobranchidae</taxon>
        <taxon>Synaphobranchus</taxon>
    </lineage>
</organism>
<feature type="region of interest" description="Disordered" evidence="8">
    <location>
        <begin position="1"/>
        <end position="28"/>
    </location>
</feature>
<dbReference type="Proteomes" id="UP001152622">
    <property type="component" value="Chromosome 11"/>
</dbReference>
<comment type="subcellular location">
    <subcellularLocation>
        <location evidence="2">Secreted</location>
    </subcellularLocation>
</comment>
<evidence type="ECO:0000256" key="5">
    <source>
        <dbReference type="ARBA" id="ARBA00022685"/>
    </source>
</evidence>
<evidence type="ECO:0000256" key="2">
    <source>
        <dbReference type="ARBA" id="ARBA00004613"/>
    </source>
</evidence>
<dbReference type="GO" id="GO:0005179">
    <property type="term" value="F:hormone activity"/>
    <property type="evidence" value="ECO:0007669"/>
    <property type="project" value="UniProtKB-KW"/>
</dbReference>
<evidence type="ECO:0000313" key="11">
    <source>
        <dbReference type="Proteomes" id="UP001152622"/>
    </source>
</evidence>
<evidence type="ECO:0000259" key="9">
    <source>
        <dbReference type="Pfam" id="PF03002"/>
    </source>
</evidence>
<comment type="caution">
    <text evidence="10">The sequence shown here is derived from an EMBL/GenBank/DDBJ whole genome shotgun (WGS) entry which is preliminary data.</text>
</comment>
<evidence type="ECO:0000256" key="7">
    <source>
        <dbReference type="ARBA" id="ARBA00023157"/>
    </source>
</evidence>
<reference evidence="10" key="1">
    <citation type="journal article" date="2023" name="Science">
        <title>Genome structures resolve the early diversification of teleost fishes.</title>
        <authorList>
            <person name="Parey E."/>
            <person name="Louis A."/>
            <person name="Montfort J."/>
            <person name="Bouchez O."/>
            <person name="Roques C."/>
            <person name="Iampietro C."/>
            <person name="Lluch J."/>
            <person name="Castinel A."/>
            <person name="Donnadieu C."/>
            <person name="Desvignes T."/>
            <person name="Floi Bucao C."/>
            <person name="Jouanno E."/>
            <person name="Wen M."/>
            <person name="Mejri S."/>
            <person name="Dirks R."/>
            <person name="Jansen H."/>
            <person name="Henkel C."/>
            <person name="Chen W.J."/>
            <person name="Zahm M."/>
            <person name="Cabau C."/>
            <person name="Klopp C."/>
            <person name="Thompson A.W."/>
            <person name="Robinson-Rechavi M."/>
            <person name="Braasch I."/>
            <person name="Lecointre G."/>
            <person name="Bobe J."/>
            <person name="Postlethwait J.H."/>
            <person name="Berthelot C."/>
            <person name="Roest Crollius H."/>
            <person name="Guiguen Y."/>
        </authorList>
    </citation>
    <scope>NUCLEOTIDE SEQUENCE</scope>
    <source>
        <strain evidence="10">WJC10195</strain>
    </source>
</reference>
<evidence type="ECO:0000313" key="10">
    <source>
        <dbReference type="EMBL" id="KAJ8346929.1"/>
    </source>
</evidence>